<keyword evidence="3" id="KW-1185">Reference proteome</keyword>
<comment type="caution">
    <text evidence="2">The sequence shown here is derived from an EMBL/GenBank/DDBJ whole genome shotgun (WGS) entry which is preliminary data.</text>
</comment>
<evidence type="ECO:0000313" key="2">
    <source>
        <dbReference type="EMBL" id="CAG8552853.1"/>
    </source>
</evidence>
<protein>
    <submittedName>
        <fullName evidence="2">12108_t:CDS:1</fullName>
    </submittedName>
</protein>
<organism evidence="2 3">
    <name type="scientific">Funneliformis mosseae</name>
    <name type="common">Endomycorrhizal fungus</name>
    <name type="synonym">Glomus mosseae</name>
    <dbReference type="NCBI Taxonomy" id="27381"/>
    <lineage>
        <taxon>Eukaryota</taxon>
        <taxon>Fungi</taxon>
        <taxon>Fungi incertae sedis</taxon>
        <taxon>Mucoromycota</taxon>
        <taxon>Glomeromycotina</taxon>
        <taxon>Glomeromycetes</taxon>
        <taxon>Glomerales</taxon>
        <taxon>Glomeraceae</taxon>
        <taxon>Funneliformis</taxon>
    </lineage>
</organism>
<name>A0A9N9FQI7_FUNMO</name>
<sequence>MTDDLDTSTAHGIPSPSYAATNNVRDEFLGCIHTIKHTMVADLNCPILELIQLRFTIHHPETSPENL</sequence>
<feature type="region of interest" description="Disordered" evidence="1">
    <location>
        <begin position="1"/>
        <end position="20"/>
    </location>
</feature>
<proteinExistence type="predicted"/>
<evidence type="ECO:0000256" key="1">
    <source>
        <dbReference type="SAM" id="MobiDB-lite"/>
    </source>
</evidence>
<dbReference type="Proteomes" id="UP000789375">
    <property type="component" value="Unassembled WGS sequence"/>
</dbReference>
<evidence type="ECO:0000313" key="3">
    <source>
        <dbReference type="Proteomes" id="UP000789375"/>
    </source>
</evidence>
<dbReference type="AlphaFoldDB" id="A0A9N9FQI7"/>
<accession>A0A9N9FQI7</accession>
<dbReference type="EMBL" id="CAJVPP010001394">
    <property type="protein sequence ID" value="CAG8552853.1"/>
    <property type="molecule type" value="Genomic_DNA"/>
</dbReference>
<reference evidence="2" key="1">
    <citation type="submission" date="2021-06" db="EMBL/GenBank/DDBJ databases">
        <authorList>
            <person name="Kallberg Y."/>
            <person name="Tangrot J."/>
            <person name="Rosling A."/>
        </authorList>
    </citation>
    <scope>NUCLEOTIDE SEQUENCE</scope>
    <source>
        <strain evidence="2">87-6 pot B 2015</strain>
    </source>
</reference>
<gene>
    <name evidence="2" type="ORF">FMOSSE_LOCUS6558</name>
</gene>